<dbReference type="SUPFAM" id="SSF55785">
    <property type="entry name" value="PYP-like sensor domain (PAS domain)"/>
    <property type="match status" value="1"/>
</dbReference>
<dbReference type="Pfam" id="PF00512">
    <property type="entry name" value="HisKA"/>
    <property type="match status" value="1"/>
</dbReference>
<feature type="transmembrane region" description="Helical" evidence="7">
    <location>
        <begin position="101"/>
        <end position="118"/>
    </location>
</feature>
<feature type="transmembrane region" description="Helical" evidence="7">
    <location>
        <begin position="159"/>
        <end position="182"/>
    </location>
</feature>
<dbReference type="PROSITE" id="PS50109">
    <property type="entry name" value="HIS_KIN"/>
    <property type="match status" value="1"/>
</dbReference>
<comment type="caution">
    <text evidence="10">The sequence shown here is derived from an EMBL/GenBank/DDBJ whole genome shotgun (WGS) entry which is preliminary data.</text>
</comment>
<dbReference type="SUPFAM" id="SSF55874">
    <property type="entry name" value="ATPase domain of HSP90 chaperone/DNA topoisomerase II/histidine kinase"/>
    <property type="match status" value="1"/>
</dbReference>
<evidence type="ECO:0000256" key="7">
    <source>
        <dbReference type="SAM" id="Phobius"/>
    </source>
</evidence>
<protein>
    <recommendedName>
        <fullName evidence="2">histidine kinase</fullName>
        <ecNumber evidence="2">2.7.13.3</ecNumber>
    </recommendedName>
</protein>
<feature type="domain" description="Histidine kinase" evidence="8">
    <location>
        <begin position="334"/>
        <end position="554"/>
    </location>
</feature>
<dbReference type="PROSITE" id="PS50112">
    <property type="entry name" value="PAS"/>
    <property type="match status" value="1"/>
</dbReference>
<dbReference type="Gene3D" id="3.30.450.20">
    <property type="entry name" value="PAS domain"/>
    <property type="match status" value="1"/>
</dbReference>
<keyword evidence="7" id="KW-0812">Transmembrane</keyword>
<evidence type="ECO:0000259" key="8">
    <source>
        <dbReference type="PROSITE" id="PS50109"/>
    </source>
</evidence>
<evidence type="ECO:0000313" key="10">
    <source>
        <dbReference type="EMBL" id="MDQ0469711.1"/>
    </source>
</evidence>
<name>A0ABU0J856_9HYPH</name>
<dbReference type="CDD" id="cd16922">
    <property type="entry name" value="HATPase_EvgS-ArcB-TorS-like"/>
    <property type="match status" value="1"/>
</dbReference>
<evidence type="ECO:0000259" key="9">
    <source>
        <dbReference type="PROSITE" id="PS50112"/>
    </source>
</evidence>
<feature type="domain" description="PAS" evidence="9">
    <location>
        <begin position="193"/>
        <end position="263"/>
    </location>
</feature>
<evidence type="ECO:0000256" key="6">
    <source>
        <dbReference type="SAM" id="MobiDB-lite"/>
    </source>
</evidence>
<keyword evidence="4 10" id="KW-0808">Transferase</keyword>
<dbReference type="EMBL" id="JAUSVX010000004">
    <property type="protein sequence ID" value="MDQ0469711.1"/>
    <property type="molecule type" value="Genomic_DNA"/>
</dbReference>
<organism evidence="10 11">
    <name type="scientific">Labrys wisconsinensis</name>
    <dbReference type="NCBI Taxonomy" id="425677"/>
    <lineage>
        <taxon>Bacteria</taxon>
        <taxon>Pseudomonadati</taxon>
        <taxon>Pseudomonadota</taxon>
        <taxon>Alphaproteobacteria</taxon>
        <taxon>Hyphomicrobiales</taxon>
        <taxon>Xanthobacteraceae</taxon>
        <taxon>Labrys</taxon>
    </lineage>
</organism>
<dbReference type="InterPro" id="IPR036890">
    <property type="entry name" value="HATPase_C_sf"/>
</dbReference>
<dbReference type="InterPro" id="IPR003594">
    <property type="entry name" value="HATPase_dom"/>
</dbReference>
<dbReference type="PANTHER" id="PTHR43047">
    <property type="entry name" value="TWO-COMPONENT HISTIDINE PROTEIN KINASE"/>
    <property type="match status" value="1"/>
</dbReference>
<dbReference type="SUPFAM" id="SSF47384">
    <property type="entry name" value="Homodimeric domain of signal transducing histidine kinase"/>
    <property type="match status" value="1"/>
</dbReference>
<dbReference type="InterPro" id="IPR004358">
    <property type="entry name" value="Sig_transdc_His_kin-like_C"/>
</dbReference>
<dbReference type="SMART" id="SM00387">
    <property type="entry name" value="HATPase_c"/>
    <property type="match status" value="1"/>
</dbReference>
<dbReference type="Pfam" id="PF00989">
    <property type="entry name" value="PAS"/>
    <property type="match status" value="1"/>
</dbReference>
<dbReference type="SMART" id="SM00388">
    <property type="entry name" value="HisKA"/>
    <property type="match status" value="1"/>
</dbReference>
<dbReference type="InterPro" id="IPR003661">
    <property type="entry name" value="HisK_dim/P_dom"/>
</dbReference>
<gene>
    <name evidence="10" type="ORF">QO011_002727</name>
</gene>
<feature type="transmembrane region" description="Helical" evidence="7">
    <location>
        <begin position="125"/>
        <end position="147"/>
    </location>
</feature>
<dbReference type="Proteomes" id="UP001242480">
    <property type="component" value="Unassembled WGS sequence"/>
</dbReference>
<keyword evidence="7" id="KW-1133">Transmembrane helix</keyword>
<feature type="region of interest" description="Disordered" evidence="6">
    <location>
        <begin position="574"/>
        <end position="593"/>
    </location>
</feature>
<dbReference type="Gene3D" id="1.10.287.130">
    <property type="match status" value="1"/>
</dbReference>
<keyword evidence="5 10" id="KW-0418">Kinase</keyword>
<keyword evidence="11" id="KW-1185">Reference proteome</keyword>
<dbReference type="SMART" id="SM00086">
    <property type="entry name" value="PAC"/>
    <property type="match status" value="1"/>
</dbReference>
<dbReference type="Gene3D" id="3.30.565.10">
    <property type="entry name" value="Histidine kinase-like ATPase, C-terminal domain"/>
    <property type="match status" value="1"/>
</dbReference>
<dbReference type="InterPro" id="IPR001610">
    <property type="entry name" value="PAC"/>
</dbReference>
<comment type="catalytic activity">
    <reaction evidence="1">
        <text>ATP + protein L-histidine = ADP + protein N-phospho-L-histidine.</text>
        <dbReference type="EC" id="2.7.13.3"/>
    </reaction>
</comment>
<keyword evidence="7" id="KW-0472">Membrane</keyword>
<dbReference type="EC" id="2.7.13.3" evidence="2"/>
<dbReference type="InterPro" id="IPR035965">
    <property type="entry name" value="PAS-like_dom_sf"/>
</dbReference>
<dbReference type="SMART" id="SM00091">
    <property type="entry name" value="PAS"/>
    <property type="match status" value="1"/>
</dbReference>
<accession>A0ABU0J856</accession>
<dbReference type="InterPro" id="IPR036097">
    <property type="entry name" value="HisK_dim/P_sf"/>
</dbReference>
<dbReference type="RefSeq" id="WP_307272669.1">
    <property type="nucleotide sequence ID" value="NZ_JAUSVX010000004.1"/>
</dbReference>
<dbReference type="CDD" id="cd00130">
    <property type="entry name" value="PAS"/>
    <property type="match status" value="1"/>
</dbReference>
<feature type="transmembrane region" description="Helical" evidence="7">
    <location>
        <begin position="54"/>
        <end position="71"/>
    </location>
</feature>
<dbReference type="PANTHER" id="PTHR43047:SF72">
    <property type="entry name" value="OSMOSENSING HISTIDINE PROTEIN KINASE SLN1"/>
    <property type="match status" value="1"/>
</dbReference>
<proteinExistence type="predicted"/>
<dbReference type="PRINTS" id="PR00344">
    <property type="entry name" value="BCTRLSENSOR"/>
</dbReference>
<feature type="transmembrane region" description="Helical" evidence="7">
    <location>
        <begin position="22"/>
        <end position="42"/>
    </location>
</feature>
<evidence type="ECO:0000256" key="2">
    <source>
        <dbReference type="ARBA" id="ARBA00012438"/>
    </source>
</evidence>
<dbReference type="InterPro" id="IPR005467">
    <property type="entry name" value="His_kinase_dom"/>
</dbReference>
<keyword evidence="3" id="KW-0597">Phosphoprotein</keyword>
<dbReference type="Pfam" id="PF02518">
    <property type="entry name" value="HATPase_c"/>
    <property type="match status" value="1"/>
</dbReference>
<reference evidence="10 11" key="1">
    <citation type="submission" date="2023-07" db="EMBL/GenBank/DDBJ databases">
        <title>Genomic Encyclopedia of Type Strains, Phase IV (KMG-IV): sequencing the most valuable type-strain genomes for metagenomic binning, comparative biology and taxonomic classification.</title>
        <authorList>
            <person name="Goeker M."/>
        </authorList>
    </citation>
    <scope>NUCLEOTIDE SEQUENCE [LARGE SCALE GENOMIC DNA]</scope>
    <source>
        <strain evidence="10 11">DSM 19619</strain>
    </source>
</reference>
<dbReference type="InterPro" id="IPR000014">
    <property type="entry name" value="PAS"/>
</dbReference>
<evidence type="ECO:0000313" key="11">
    <source>
        <dbReference type="Proteomes" id="UP001242480"/>
    </source>
</evidence>
<evidence type="ECO:0000256" key="4">
    <source>
        <dbReference type="ARBA" id="ARBA00022679"/>
    </source>
</evidence>
<dbReference type="GO" id="GO:0004673">
    <property type="term" value="F:protein histidine kinase activity"/>
    <property type="evidence" value="ECO:0007669"/>
    <property type="project" value="UniProtKB-EC"/>
</dbReference>
<evidence type="ECO:0000256" key="1">
    <source>
        <dbReference type="ARBA" id="ARBA00000085"/>
    </source>
</evidence>
<dbReference type="CDD" id="cd00082">
    <property type="entry name" value="HisKA"/>
    <property type="match status" value="1"/>
</dbReference>
<feature type="transmembrane region" description="Helical" evidence="7">
    <location>
        <begin position="78"/>
        <end position="95"/>
    </location>
</feature>
<sequence length="593" mass="62293">MFVDDLVHDHAKADPLIAARHSAFIATHLVVGVVTLACLPGYLALRGDLTPTEALVFSILACPVAIAFFLSRTARFEAANILSAMALCGLVAVAATRTGGVQSFVLICLPLVPLEAAIAGSRRVVAAALAMAVLTAAGIAGADMAGLLPSAAETANSMALHGVVMMAAIGYAGGIAFLNHGFQAAEAEMIRSGEARYAMLAENMNDLVTRHGEAGRVTYASPAATVMTGVAPSALLGQGLFERVHVSDRPTYLAALSQAQAGAACTAEFRLRRDGGISFIWVEMRCRSVGAGEASHVVAVSRDITGRKAQELATEAARAEAERANAAKGRFLATMSHELRTPLNAVIGFSEMLMNEKVMGIDAERRHEYAGLIHDSGQHLLSVVNGVLDMSKIETGNFQILAEPFSIESLVDNCRAMMLLKAEAGRIRLDLAVEPGLPDIVADKRACRQICLNLMSNAIKFTPPGGKVTVGARAEAAGIALFVTDTGVGIAREDLPRLGEAFFQASSAYDRAFEGTGLGLSVVKGLAVLHGGWMEVDSVVGRGTTVTVRLPLDCENAASRDAIAMASNVERLWPRAQQPGPMSVPETQGKKRA</sequence>
<dbReference type="NCBIfam" id="TIGR00229">
    <property type="entry name" value="sensory_box"/>
    <property type="match status" value="1"/>
</dbReference>
<evidence type="ECO:0000256" key="5">
    <source>
        <dbReference type="ARBA" id="ARBA00022777"/>
    </source>
</evidence>
<dbReference type="InterPro" id="IPR013767">
    <property type="entry name" value="PAS_fold"/>
</dbReference>
<evidence type="ECO:0000256" key="3">
    <source>
        <dbReference type="ARBA" id="ARBA00022553"/>
    </source>
</evidence>